<evidence type="ECO:0000256" key="1">
    <source>
        <dbReference type="SAM" id="MobiDB-lite"/>
    </source>
</evidence>
<name>E1ZVS5_CAMFO</name>
<sequence length="328" mass="37552">MARPAEKNYWRKTVVLNLRRLCLPRRLTNREKGGHASYSACPTPAGHAAFLFHKLISRAFQNTIIKLVFIRFAGRPTVNYTVNRGVLFERRGKEDSTRTRSGDRIDEEEEEDEGEREEMQRRYSNFKIELKCNSNKLTETGRSQKLQEGLMRNKMEQILDDLVLASLVLLTRKFGKVNRKKLIRFICRFSHLLEIKLINSDARRGCSSNTHNQRASVLFLALLLSAQLPRGIDGRESLPGRERKSPPLPFPRPSTTVLTEGERRGALNRAVDVWGVARVHMGKRITIAKEQDAFTERSADESALVSSMCLDIFVEEKSDDPRNLSLKD</sequence>
<organism evidence="3">
    <name type="scientific">Camponotus floridanus</name>
    <name type="common">Florida carpenter ant</name>
    <dbReference type="NCBI Taxonomy" id="104421"/>
    <lineage>
        <taxon>Eukaryota</taxon>
        <taxon>Metazoa</taxon>
        <taxon>Ecdysozoa</taxon>
        <taxon>Arthropoda</taxon>
        <taxon>Hexapoda</taxon>
        <taxon>Insecta</taxon>
        <taxon>Pterygota</taxon>
        <taxon>Neoptera</taxon>
        <taxon>Endopterygota</taxon>
        <taxon>Hymenoptera</taxon>
        <taxon>Apocrita</taxon>
        <taxon>Aculeata</taxon>
        <taxon>Formicoidea</taxon>
        <taxon>Formicidae</taxon>
        <taxon>Formicinae</taxon>
        <taxon>Camponotus</taxon>
    </lineage>
</organism>
<dbReference type="AlphaFoldDB" id="E1ZVS5"/>
<feature type="compositionally biased region" description="Basic and acidic residues" evidence="1">
    <location>
        <begin position="233"/>
        <end position="245"/>
    </location>
</feature>
<gene>
    <name evidence="2" type="ORF">EAG_02902</name>
</gene>
<accession>E1ZVS5</accession>
<dbReference type="EMBL" id="GL434631">
    <property type="protein sequence ID" value="EFN74709.1"/>
    <property type="molecule type" value="Genomic_DNA"/>
</dbReference>
<dbReference type="Proteomes" id="UP000000311">
    <property type="component" value="Unassembled WGS sequence"/>
</dbReference>
<keyword evidence="3" id="KW-1185">Reference proteome</keyword>
<feature type="compositionally biased region" description="Acidic residues" evidence="1">
    <location>
        <begin position="105"/>
        <end position="116"/>
    </location>
</feature>
<protein>
    <submittedName>
        <fullName evidence="2">Uncharacterized protein</fullName>
    </submittedName>
</protein>
<reference evidence="2 3" key="1">
    <citation type="journal article" date="2010" name="Science">
        <title>Genomic comparison of the ants Camponotus floridanus and Harpegnathos saltator.</title>
        <authorList>
            <person name="Bonasio R."/>
            <person name="Zhang G."/>
            <person name="Ye C."/>
            <person name="Mutti N.S."/>
            <person name="Fang X."/>
            <person name="Qin N."/>
            <person name="Donahue G."/>
            <person name="Yang P."/>
            <person name="Li Q."/>
            <person name="Li C."/>
            <person name="Zhang P."/>
            <person name="Huang Z."/>
            <person name="Berger S.L."/>
            <person name="Reinberg D."/>
            <person name="Wang J."/>
            <person name="Liebig J."/>
        </authorList>
    </citation>
    <scope>NUCLEOTIDE SEQUENCE [LARGE SCALE GENOMIC DNA]</scope>
    <source>
        <strain evidence="3">C129</strain>
    </source>
</reference>
<evidence type="ECO:0000313" key="2">
    <source>
        <dbReference type="EMBL" id="EFN74709.1"/>
    </source>
</evidence>
<proteinExistence type="predicted"/>
<feature type="region of interest" description="Disordered" evidence="1">
    <location>
        <begin position="233"/>
        <end position="256"/>
    </location>
</feature>
<feature type="region of interest" description="Disordered" evidence="1">
    <location>
        <begin position="92"/>
        <end position="120"/>
    </location>
</feature>
<feature type="compositionally biased region" description="Basic and acidic residues" evidence="1">
    <location>
        <begin position="92"/>
        <end position="104"/>
    </location>
</feature>
<evidence type="ECO:0000313" key="3">
    <source>
        <dbReference type="Proteomes" id="UP000000311"/>
    </source>
</evidence>
<dbReference type="InParanoid" id="E1ZVS5"/>